<feature type="non-terminal residue" evidence="1">
    <location>
        <position position="1"/>
    </location>
</feature>
<sequence>KECHLRFHVTSQGSMYIYNGMPVGALHNCVDTAKPMWVAVAVCGGAKAIEFVHPPSSSTRDLLTTLVAPREFVDSFG</sequence>
<protein>
    <submittedName>
        <fullName evidence="1">Uncharacterized protein</fullName>
    </submittedName>
</protein>
<proteinExistence type="predicted"/>
<gene>
    <name evidence="1" type="ORF">PENTCL1PPCAC_3302</name>
</gene>
<accession>A0AAV5SEK1</accession>
<keyword evidence="2" id="KW-1185">Reference proteome</keyword>
<evidence type="ECO:0000313" key="2">
    <source>
        <dbReference type="Proteomes" id="UP001432027"/>
    </source>
</evidence>
<evidence type="ECO:0000313" key="1">
    <source>
        <dbReference type="EMBL" id="GMS81127.1"/>
    </source>
</evidence>
<dbReference type="Proteomes" id="UP001432027">
    <property type="component" value="Unassembled WGS sequence"/>
</dbReference>
<dbReference type="AlphaFoldDB" id="A0AAV5SEK1"/>
<organism evidence="1 2">
    <name type="scientific">Pristionchus entomophagus</name>
    <dbReference type="NCBI Taxonomy" id="358040"/>
    <lineage>
        <taxon>Eukaryota</taxon>
        <taxon>Metazoa</taxon>
        <taxon>Ecdysozoa</taxon>
        <taxon>Nematoda</taxon>
        <taxon>Chromadorea</taxon>
        <taxon>Rhabditida</taxon>
        <taxon>Rhabditina</taxon>
        <taxon>Diplogasteromorpha</taxon>
        <taxon>Diplogasteroidea</taxon>
        <taxon>Neodiplogasteridae</taxon>
        <taxon>Pristionchus</taxon>
    </lineage>
</organism>
<name>A0AAV5SEK1_9BILA</name>
<comment type="caution">
    <text evidence="1">The sequence shown here is derived from an EMBL/GenBank/DDBJ whole genome shotgun (WGS) entry which is preliminary data.</text>
</comment>
<dbReference type="EMBL" id="BTSX01000001">
    <property type="protein sequence ID" value="GMS81127.1"/>
    <property type="molecule type" value="Genomic_DNA"/>
</dbReference>
<reference evidence="1" key="1">
    <citation type="submission" date="2023-10" db="EMBL/GenBank/DDBJ databases">
        <title>Genome assembly of Pristionchus species.</title>
        <authorList>
            <person name="Yoshida K."/>
            <person name="Sommer R.J."/>
        </authorList>
    </citation>
    <scope>NUCLEOTIDE SEQUENCE</scope>
    <source>
        <strain evidence="1">RS0144</strain>
    </source>
</reference>